<feature type="domain" description="N-acetyltransferase" evidence="3">
    <location>
        <begin position="3"/>
        <end position="150"/>
    </location>
</feature>
<dbReference type="SUPFAM" id="SSF55729">
    <property type="entry name" value="Acyl-CoA N-acyltransferases (Nat)"/>
    <property type="match status" value="1"/>
</dbReference>
<dbReference type="InterPro" id="IPR051016">
    <property type="entry name" value="Diverse_Substrate_AcTransf"/>
</dbReference>
<evidence type="ECO:0000256" key="2">
    <source>
        <dbReference type="ARBA" id="ARBA00023315"/>
    </source>
</evidence>
<dbReference type="Pfam" id="PF00583">
    <property type="entry name" value="Acetyltransf_1"/>
    <property type="match status" value="1"/>
</dbReference>
<dbReference type="AlphaFoldDB" id="A0A0F9U9J9"/>
<evidence type="ECO:0000256" key="1">
    <source>
        <dbReference type="ARBA" id="ARBA00022679"/>
    </source>
</evidence>
<dbReference type="PROSITE" id="PS51186">
    <property type="entry name" value="GNAT"/>
    <property type="match status" value="1"/>
</dbReference>
<dbReference type="PANTHER" id="PTHR10545">
    <property type="entry name" value="DIAMINE N-ACETYLTRANSFERASE"/>
    <property type="match status" value="1"/>
</dbReference>
<dbReference type="Gene3D" id="3.40.630.30">
    <property type="match status" value="1"/>
</dbReference>
<evidence type="ECO:0000259" key="3">
    <source>
        <dbReference type="PROSITE" id="PS51186"/>
    </source>
</evidence>
<evidence type="ECO:0000313" key="4">
    <source>
        <dbReference type="EMBL" id="KKN88264.1"/>
    </source>
</evidence>
<accession>A0A0F9U9J9</accession>
<name>A0A0F9U9J9_9ZZZZ</name>
<dbReference type="InterPro" id="IPR016181">
    <property type="entry name" value="Acyl_CoA_acyltransferase"/>
</dbReference>
<dbReference type="PANTHER" id="PTHR10545:SF42">
    <property type="entry name" value="ACETYLTRANSFERASE"/>
    <property type="match status" value="1"/>
</dbReference>
<proteinExistence type="predicted"/>
<keyword evidence="2" id="KW-0012">Acyltransferase</keyword>
<keyword evidence="1" id="KW-0808">Transferase</keyword>
<dbReference type="InterPro" id="IPR000182">
    <property type="entry name" value="GNAT_dom"/>
</dbReference>
<dbReference type="GO" id="GO:0008080">
    <property type="term" value="F:N-acetyltransferase activity"/>
    <property type="evidence" value="ECO:0007669"/>
    <property type="project" value="TreeGrafter"/>
</dbReference>
<dbReference type="EMBL" id="LAZR01000130">
    <property type="protein sequence ID" value="KKN88264.1"/>
    <property type="molecule type" value="Genomic_DNA"/>
</dbReference>
<reference evidence="4" key="1">
    <citation type="journal article" date="2015" name="Nature">
        <title>Complex archaea that bridge the gap between prokaryotes and eukaryotes.</title>
        <authorList>
            <person name="Spang A."/>
            <person name="Saw J.H."/>
            <person name="Jorgensen S.L."/>
            <person name="Zaremba-Niedzwiedzka K."/>
            <person name="Martijn J."/>
            <person name="Lind A.E."/>
            <person name="van Eijk R."/>
            <person name="Schleper C."/>
            <person name="Guy L."/>
            <person name="Ettema T.J."/>
        </authorList>
    </citation>
    <scope>NUCLEOTIDE SEQUENCE</scope>
</reference>
<sequence length="150" mass="16793">MTISTRPMKAADRSAWEDLFAGYAAFYKVDQTAKMRETVYGWLMDADHGSKCIVAQDEKGTIVGFTHYRSFVSQLRAMTNCFLDDLFVSPQARGTGAAQSLIKAVEAVAQQKGWGTVRWITADDNYRGRGVYDKLATRTSWVTYDIKVNG</sequence>
<comment type="caution">
    <text evidence="4">The sequence shown here is derived from an EMBL/GenBank/DDBJ whole genome shotgun (WGS) entry which is preliminary data.</text>
</comment>
<protein>
    <recommendedName>
        <fullName evidence="3">N-acetyltransferase domain-containing protein</fullName>
    </recommendedName>
</protein>
<dbReference type="CDD" id="cd04301">
    <property type="entry name" value="NAT_SF"/>
    <property type="match status" value="1"/>
</dbReference>
<organism evidence="4">
    <name type="scientific">marine sediment metagenome</name>
    <dbReference type="NCBI Taxonomy" id="412755"/>
    <lineage>
        <taxon>unclassified sequences</taxon>
        <taxon>metagenomes</taxon>
        <taxon>ecological metagenomes</taxon>
    </lineage>
</organism>
<gene>
    <name evidence="4" type="ORF">LCGC14_0250910</name>
</gene>